<keyword evidence="6" id="KW-0645">Protease</keyword>
<sequence>MNIGPPREARFSRRALLLGGGMGLVGTTLAGRMAWLALFEGDRYAAAAERNRIRDRLVPPRRGWIVDRTGKPLAVNRPDYRLELIPKDVEDLDAALARIAQVLPIGLEDELRIRADLAIQPSWMPVEVARDLDWPAYAALNVQVADVPGLQPVRVFSRHYPDGEPFAHLLGYVGPPSPEQYEKEKDPLLIFPGFRIGKDGIERHEDKVLRGRPGSTREEVTARGQVIRELGQTPDQPGATLRLTIDRDLQSYAARRLGDNSASVIVIDCVTGDLLTMVSMPAFDPNVFSTRVPTSLWKALQVDDHTPLLNKSAMGVYPPGSTFKMVTMLAALEAGIPPDASVNCSGRYPMGGNVWHCHARRGHGRVTMATALPKSCDTWFYHFGRQIGIERIADMARRLGLGQEFDLPLPGQASGLVPDNDWKQRRYDKPWNVAETLNCSIGQGYLIANPLQLGVMTARIASGLIVQPRLLLPQAGDAAPVFPALGIDPEHLAMVRQGMFDVVNSGIGTARGARTGLPGVEVCGKTGTAQVRRISKAERRSGVLRNEALAWKFRDHALFVAYAPAAAPRYAVSVIIEHGIAGGRYAAPIARDVLSFLYDRDRAMKALEPVERALAAKRRAESQAQVAEARAAEEARLMPAWLRADAPPARPPVNTGDTPQPPRDVI</sequence>
<evidence type="ECO:0000256" key="2">
    <source>
        <dbReference type="ARBA" id="ARBA00004236"/>
    </source>
</evidence>
<evidence type="ECO:0000256" key="5">
    <source>
        <dbReference type="ARBA" id="ARBA00022645"/>
    </source>
</evidence>
<evidence type="ECO:0000256" key="10">
    <source>
        <dbReference type="ARBA" id="ARBA00022984"/>
    </source>
</evidence>
<evidence type="ECO:0000259" key="16">
    <source>
        <dbReference type="Pfam" id="PF00905"/>
    </source>
</evidence>
<dbReference type="Gene3D" id="3.30.1390.30">
    <property type="entry name" value="Penicillin-binding protein 2a, domain 3"/>
    <property type="match status" value="1"/>
</dbReference>
<dbReference type="InterPro" id="IPR001460">
    <property type="entry name" value="PCN-bd_Tpept"/>
</dbReference>
<evidence type="ECO:0000256" key="8">
    <source>
        <dbReference type="ARBA" id="ARBA00022801"/>
    </source>
</evidence>
<keyword evidence="3" id="KW-1003">Cell membrane</keyword>
<evidence type="ECO:0000256" key="6">
    <source>
        <dbReference type="ARBA" id="ARBA00022670"/>
    </source>
</evidence>
<dbReference type="InterPro" id="IPR017790">
    <property type="entry name" value="Penicillin-binding_protein_2"/>
</dbReference>
<dbReference type="EMBL" id="JACIIV010000012">
    <property type="protein sequence ID" value="MBB6227663.1"/>
    <property type="molecule type" value="Genomic_DNA"/>
</dbReference>
<dbReference type="InterPro" id="IPR050515">
    <property type="entry name" value="Beta-lactam/transpept"/>
</dbReference>
<dbReference type="GO" id="GO:0006508">
    <property type="term" value="P:proteolysis"/>
    <property type="evidence" value="ECO:0007669"/>
    <property type="project" value="UniProtKB-KW"/>
</dbReference>
<dbReference type="GO" id="GO:0071972">
    <property type="term" value="F:peptidoglycan L,D-transpeptidase activity"/>
    <property type="evidence" value="ECO:0007669"/>
    <property type="project" value="TreeGrafter"/>
</dbReference>
<evidence type="ECO:0000256" key="15">
    <source>
        <dbReference type="SAM" id="MobiDB-lite"/>
    </source>
</evidence>
<dbReference type="GO" id="GO:0005886">
    <property type="term" value="C:plasma membrane"/>
    <property type="evidence" value="ECO:0007669"/>
    <property type="project" value="UniProtKB-SubCell"/>
</dbReference>
<gene>
    <name evidence="18" type="ORF">FHS79_001842</name>
</gene>
<evidence type="ECO:0000256" key="13">
    <source>
        <dbReference type="ARBA" id="ARBA00023316"/>
    </source>
</evidence>
<keyword evidence="10" id="KW-0573">Peptidoglycan synthesis</keyword>
<keyword evidence="9" id="KW-0133">Cell shape</keyword>
<feature type="region of interest" description="Disordered" evidence="15">
    <location>
        <begin position="643"/>
        <end position="666"/>
    </location>
</feature>
<dbReference type="Gene3D" id="3.40.710.10">
    <property type="entry name" value="DD-peptidase/beta-lactamase superfamily"/>
    <property type="match status" value="1"/>
</dbReference>
<dbReference type="Pfam" id="PF03717">
    <property type="entry name" value="PBP_dimer"/>
    <property type="match status" value="1"/>
</dbReference>
<evidence type="ECO:0000313" key="18">
    <source>
        <dbReference type="EMBL" id="MBB6227663.1"/>
    </source>
</evidence>
<dbReference type="InterPro" id="IPR012338">
    <property type="entry name" value="Beta-lactam/transpept-like"/>
</dbReference>
<keyword evidence="19" id="KW-1185">Reference proteome</keyword>
<dbReference type="AlphaFoldDB" id="A0A841L9M2"/>
<dbReference type="GO" id="GO:0009002">
    <property type="term" value="F:serine-type D-Ala-D-Ala carboxypeptidase activity"/>
    <property type="evidence" value="ECO:0007669"/>
    <property type="project" value="InterPro"/>
</dbReference>
<evidence type="ECO:0000256" key="9">
    <source>
        <dbReference type="ARBA" id="ARBA00022960"/>
    </source>
</evidence>
<dbReference type="SUPFAM" id="SSF56601">
    <property type="entry name" value="beta-lactamase/transpeptidase-like"/>
    <property type="match status" value="1"/>
</dbReference>
<reference evidence="18 19" key="1">
    <citation type="submission" date="2020-08" db="EMBL/GenBank/DDBJ databases">
        <title>Genomic Encyclopedia of Type Strains, Phase IV (KMG-IV): sequencing the most valuable type-strain genomes for metagenomic binning, comparative biology and taxonomic classification.</title>
        <authorList>
            <person name="Goeker M."/>
        </authorList>
    </citation>
    <scope>NUCLEOTIDE SEQUENCE [LARGE SCALE GENOMIC DNA]</scope>
    <source>
        <strain evidence="18 19">DSM 102189</strain>
    </source>
</reference>
<evidence type="ECO:0000256" key="1">
    <source>
        <dbReference type="ARBA" id="ARBA00004167"/>
    </source>
</evidence>
<proteinExistence type="predicted"/>
<dbReference type="PANTHER" id="PTHR30627:SF2">
    <property type="entry name" value="PEPTIDOGLYCAN D,D-TRANSPEPTIDASE MRDA"/>
    <property type="match status" value="1"/>
</dbReference>
<organism evidence="18 19">
    <name type="scientific">Polymorphobacter multimanifer</name>
    <dbReference type="NCBI Taxonomy" id="1070431"/>
    <lineage>
        <taxon>Bacteria</taxon>
        <taxon>Pseudomonadati</taxon>
        <taxon>Pseudomonadota</taxon>
        <taxon>Alphaproteobacteria</taxon>
        <taxon>Sphingomonadales</taxon>
        <taxon>Sphingosinicellaceae</taxon>
        <taxon>Polymorphobacter</taxon>
    </lineage>
</organism>
<dbReference type="InterPro" id="IPR005311">
    <property type="entry name" value="PBP_dimer"/>
</dbReference>
<evidence type="ECO:0000256" key="3">
    <source>
        <dbReference type="ARBA" id="ARBA00022475"/>
    </source>
</evidence>
<evidence type="ECO:0000256" key="7">
    <source>
        <dbReference type="ARBA" id="ARBA00022692"/>
    </source>
</evidence>
<keyword evidence="11" id="KW-1133">Transmembrane helix</keyword>
<keyword evidence="7" id="KW-0812">Transmembrane</keyword>
<evidence type="ECO:0000256" key="11">
    <source>
        <dbReference type="ARBA" id="ARBA00022989"/>
    </source>
</evidence>
<keyword evidence="13" id="KW-0961">Cell wall biogenesis/degradation</keyword>
<dbReference type="SUPFAM" id="SSF56519">
    <property type="entry name" value="Penicillin binding protein dimerisation domain"/>
    <property type="match status" value="1"/>
</dbReference>
<name>A0A841L9M2_9SPHN</name>
<dbReference type="InterPro" id="IPR036138">
    <property type="entry name" value="PBP_dimer_sf"/>
</dbReference>
<accession>A0A841L9M2</accession>
<keyword evidence="12" id="KW-0472">Membrane</keyword>
<dbReference type="NCBIfam" id="TIGR03423">
    <property type="entry name" value="pbp2_mrdA"/>
    <property type="match status" value="1"/>
</dbReference>
<dbReference type="Gene3D" id="3.90.1310.10">
    <property type="entry name" value="Penicillin-binding protein 2a (Domain 2)"/>
    <property type="match status" value="1"/>
</dbReference>
<feature type="coiled-coil region" evidence="14">
    <location>
        <begin position="610"/>
        <end position="637"/>
    </location>
</feature>
<dbReference type="GO" id="GO:0009252">
    <property type="term" value="P:peptidoglycan biosynthetic process"/>
    <property type="evidence" value="ECO:0007669"/>
    <property type="project" value="UniProtKB-KW"/>
</dbReference>
<evidence type="ECO:0000256" key="4">
    <source>
        <dbReference type="ARBA" id="ARBA00022519"/>
    </source>
</evidence>
<evidence type="ECO:0000256" key="12">
    <source>
        <dbReference type="ARBA" id="ARBA00023136"/>
    </source>
</evidence>
<evidence type="ECO:0000313" key="19">
    <source>
        <dbReference type="Proteomes" id="UP000538147"/>
    </source>
</evidence>
<keyword evidence="8" id="KW-0378">Hydrolase</keyword>
<dbReference type="GO" id="GO:0071555">
    <property type="term" value="P:cell wall organization"/>
    <property type="evidence" value="ECO:0007669"/>
    <property type="project" value="UniProtKB-KW"/>
</dbReference>
<keyword evidence="5" id="KW-0121">Carboxypeptidase</keyword>
<dbReference type="GO" id="GO:0008658">
    <property type="term" value="F:penicillin binding"/>
    <property type="evidence" value="ECO:0007669"/>
    <property type="project" value="InterPro"/>
</dbReference>
<dbReference type="Pfam" id="PF00905">
    <property type="entry name" value="Transpeptidase"/>
    <property type="match status" value="1"/>
</dbReference>
<comment type="subcellular location">
    <subcellularLocation>
        <location evidence="2">Cell membrane</location>
    </subcellularLocation>
    <subcellularLocation>
        <location evidence="1">Membrane</location>
        <topology evidence="1">Single-pass membrane protein</topology>
    </subcellularLocation>
</comment>
<protein>
    <submittedName>
        <fullName evidence="18">Penicillin-binding protein 2</fullName>
    </submittedName>
</protein>
<feature type="domain" description="Penicillin-binding protein transpeptidase" evidence="16">
    <location>
        <begin position="263"/>
        <end position="594"/>
    </location>
</feature>
<evidence type="ECO:0000256" key="14">
    <source>
        <dbReference type="SAM" id="Coils"/>
    </source>
</evidence>
<evidence type="ECO:0000259" key="17">
    <source>
        <dbReference type="Pfam" id="PF03717"/>
    </source>
</evidence>
<keyword evidence="4" id="KW-0997">Cell inner membrane</keyword>
<comment type="caution">
    <text evidence="18">The sequence shown here is derived from an EMBL/GenBank/DDBJ whole genome shotgun (WGS) entry which is preliminary data.</text>
</comment>
<keyword evidence="14" id="KW-0175">Coiled coil</keyword>
<dbReference type="PANTHER" id="PTHR30627">
    <property type="entry name" value="PEPTIDOGLYCAN D,D-TRANSPEPTIDASE"/>
    <property type="match status" value="1"/>
</dbReference>
<dbReference type="GO" id="GO:0008360">
    <property type="term" value="P:regulation of cell shape"/>
    <property type="evidence" value="ECO:0007669"/>
    <property type="project" value="UniProtKB-KW"/>
</dbReference>
<dbReference type="Proteomes" id="UP000538147">
    <property type="component" value="Unassembled WGS sequence"/>
</dbReference>
<feature type="domain" description="Penicillin-binding protein dimerisation" evidence="17">
    <location>
        <begin position="58"/>
        <end position="230"/>
    </location>
</feature>
<dbReference type="RefSeq" id="WP_184198666.1">
    <property type="nucleotide sequence ID" value="NZ_BMOX01000008.1"/>
</dbReference>